<protein>
    <submittedName>
        <fullName evidence="1">Uncharacterized protein</fullName>
    </submittedName>
</protein>
<sequence>MRFLCLNRILYDAILQEEASMVHKIRLMRYVSTSKDVHKE</sequence>
<dbReference type="AlphaFoldDB" id="A0A133PXI9"/>
<evidence type="ECO:0000313" key="2">
    <source>
        <dbReference type="Proteomes" id="UP000070533"/>
    </source>
</evidence>
<dbReference type="PATRIC" id="fig|28128.5.peg.2253"/>
<organism evidence="1 2">
    <name type="scientific">Prevotella corporis</name>
    <dbReference type="NCBI Taxonomy" id="28128"/>
    <lineage>
        <taxon>Bacteria</taxon>
        <taxon>Pseudomonadati</taxon>
        <taxon>Bacteroidota</taxon>
        <taxon>Bacteroidia</taxon>
        <taxon>Bacteroidales</taxon>
        <taxon>Prevotellaceae</taxon>
        <taxon>Prevotella</taxon>
    </lineage>
</organism>
<dbReference type="EMBL" id="LRQG01000197">
    <property type="protein sequence ID" value="KXA34724.1"/>
    <property type="molecule type" value="Genomic_DNA"/>
</dbReference>
<accession>A0A133PXI9</accession>
<keyword evidence="2" id="KW-1185">Reference proteome</keyword>
<evidence type="ECO:0000313" key="1">
    <source>
        <dbReference type="EMBL" id="KXA34724.1"/>
    </source>
</evidence>
<proteinExistence type="predicted"/>
<gene>
    <name evidence="1" type="ORF">HMPREF3226_02189</name>
</gene>
<name>A0A133PXI9_9BACT</name>
<dbReference type="STRING" id="28128.HMPREF3226_02189"/>
<reference evidence="2" key="1">
    <citation type="submission" date="2016-01" db="EMBL/GenBank/DDBJ databases">
        <authorList>
            <person name="Mitreva M."/>
            <person name="Pepin K.H."/>
            <person name="Mihindukulasuriya K.A."/>
            <person name="Fulton R."/>
            <person name="Fronick C."/>
            <person name="O'Laughlin M."/>
            <person name="Miner T."/>
            <person name="Herter B."/>
            <person name="Rosa B.A."/>
            <person name="Cordes M."/>
            <person name="Tomlinson C."/>
            <person name="Wollam A."/>
            <person name="Palsikar V.B."/>
            <person name="Mardis E.R."/>
            <person name="Wilson R.K."/>
        </authorList>
    </citation>
    <scope>NUCLEOTIDE SEQUENCE [LARGE SCALE GENOMIC DNA]</scope>
    <source>
        <strain evidence="2">MJR7716</strain>
    </source>
</reference>
<dbReference type="Proteomes" id="UP000070533">
    <property type="component" value="Unassembled WGS sequence"/>
</dbReference>
<comment type="caution">
    <text evidence="1">The sequence shown here is derived from an EMBL/GenBank/DDBJ whole genome shotgun (WGS) entry which is preliminary data.</text>
</comment>